<reference evidence="3 4" key="1">
    <citation type="journal article" date="2016" name="Nat. Commun.">
        <title>Thousands of microbial genomes shed light on interconnected biogeochemical processes in an aquifer system.</title>
        <authorList>
            <person name="Anantharaman K."/>
            <person name="Brown C.T."/>
            <person name="Hug L.A."/>
            <person name="Sharon I."/>
            <person name="Castelle C.J."/>
            <person name="Probst A.J."/>
            <person name="Thomas B.C."/>
            <person name="Singh A."/>
            <person name="Wilkins M.J."/>
            <person name="Karaoz U."/>
            <person name="Brodie E.L."/>
            <person name="Williams K.H."/>
            <person name="Hubbard S.S."/>
            <person name="Banfield J.F."/>
        </authorList>
    </citation>
    <scope>NUCLEOTIDE SEQUENCE [LARGE SCALE GENOMIC DNA]</scope>
</reference>
<dbReference type="STRING" id="1817867.A3F83_01865"/>
<dbReference type="PROSITE" id="PS01096">
    <property type="entry name" value="PPIC_PPIASE_1"/>
    <property type="match status" value="1"/>
</dbReference>
<feature type="domain" description="PpiC" evidence="2">
    <location>
        <begin position="233"/>
        <end position="331"/>
    </location>
</feature>
<dbReference type="EMBL" id="MFIX01000013">
    <property type="protein sequence ID" value="OGG06663.1"/>
    <property type="molecule type" value="Genomic_DNA"/>
</dbReference>
<dbReference type="Pfam" id="PF13624">
    <property type="entry name" value="SurA_N_3"/>
    <property type="match status" value="1"/>
</dbReference>
<dbReference type="GO" id="GO:0003755">
    <property type="term" value="F:peptidyl-prolyl cis-trans isomerase activity"/>
    <property type="evidence" value="ECO:0007669"/>
    <property type="project" value="UniProtKB-KW"/>
</dbReference>
<dbReference type="InterPro" id="IPR000297">
    <property type="entry name" value="PPIase_PpiC"/>
</dbReference>
<dbReference type="Pfam" id="PF13616">
    <property type="entry name" value="Rotamase_3"/>
    <property type="match status" value="2"/>
</dbReference>
<dbReference type="InterPro" id="IPR050245">
    <property type="entry name" value="PrsA_foldase"/>
</dbReference>
<dbReference type="Gene3D" id="3.10.50.40">
    <property type="match status" value="2"/>
</dbReference>
<dbReference type="PROSITE" id="PS50198">
    <property type="entry name" value="PPIC_PPIASE_2"/>
    <property type="match status" value="2"/>
</dbReference>
<dbReference type="InterPro" id="IPR046357">
    <property type="entry name" value="PPIase_dom_sf"/>
</dbReference>
<dbReference type="Proteomes" id="UP000179129">
    <property type="component" value="Unassembled WGS sequence"/>
</dbReference>
<dbReference type="InterPro" id="IPR023058">
    <property type="entry name" value="PPIase_PpiC_CS"/>
</dbReference>
<comment type="caution">
    <text evidence="3">The sequence shown here is derived from an EMBL/GenBank/DDBJ whole genome shotgun (WGS) entry which is preliminary data.</text>
</comment>
<accession>A0A1F5Z2S8</accession>
<gene>
    <name evidence="3" type="ORF">A3F83_01865</name>
</gene>
<sequence length="493" mass="56069">MACRAVFRKLCQHNIFLSGYNGWKPVISGLSRRPTGPEANFTRKMAQKSESMMKEKLFAILLLCCSSAAAQQAGQRVILEDVAAVVGGEIILSSEVKMMAIQAAEERKIPMADTAGMRMLTDEVFQAEISNRVLLHQAREAKVEVTDDDISQQVENLLNNLRNNYPSEQAFQRDLTAAGQTVEQLKEIYREQASNELLRQKFLQDHSHEFPRVKVTEEEARQFFDSQATGNSPEQVKYQYMIIPPKPGEAVLEEAKAKIDSVYKMYLDGTDFGYLAEKFSDDPTADKGGDLGFFSKGDMVKEFEEAAFSMKVGEVRMVQTKYGWHLIQVESRRQKEVKARHVLAATRITEEDWAKARELAESLRQRVLNGEDFYKLAKENSEETTGLIESPNFTVLDNIQPAEFKTALQGELSPVPNSNRRISGLVEMKPNGYLLMCELDRKEAAPLNFEDIRQQVIERLQYTKAIEAYVEELRKKTYIDIRFKGWSAVEAEQ</sequence>
<dbReference type="Gene3D" id="1.10.4030.10">
    <property type="entry name" value="Porin chaperone SurA, peptide-binding domain"/>
    <property type="match status" value="1"/>
</dbReference>
<evidence type="ECO:0000313" key="4">
    <source>
        <dbReference type="Proteomes" id="UP000179129"/>
    </source>
</evidence>
<name>A0A1F5Z2S8_9BACT</name>
<dbReference type="InterPro" id="IPR027304">
    <property type="entry name" value="Trigger_fact/SurA_dom_sf"/>
</dbReference>
<keyword evidence="1" id="KW-0697">Rotamase</keyword>
<protein>
    <recommendedName>
        <fullName evidence="2">PpiC domain-containing protein</fullName>
    </recommendedName>
</protein>
<dbReference type="PANTHER" id="PTHR47245">
    <property type="entry name" value="PEPTIDYLPROLYL ISOMERASE"/>
    <property type="match status" value="1"/>
</dbReference>
<dbReference type="AlphaFoldDB" id="A0A1F5Z2S8"/>
<evidence type="ECO:0000259" key="2">
    <source>
        <dbReference type="PROSITE" id="PS50198"/>
    </source>
</evidence>
<evidence type="ECO:0000256" key="1">
    <source>
        <dbReference type="PROSITE-ProRule" id="PRU00278"/>
    </source>
</evidence>
<organism evidence="3 4">
    <name type="scientific">Candidatus Glassbacteria bacterium RIFCSPLOWO2_12_FULL_58_11</name>
    <dbReference type="NCBI Taxonomy" id="1817867"/>
    <lineage>
        <taxon>Bacteria</taxon>
        <taxon>Candidatus Glassiibacteriota</taxon>
    </lineage>
</organism>
<dbReference type="SUPFAM" id="SSF109998">
    <property type="entry name" value="Triger factor/SurA peptide-binding domain-like"/>
    <property type="match status" value="1"/>
</dbReference>
<evidence type="ECO:0000313" key="3">
    <source>
        <dbReference type="EMBL" id="OGG06663.1"/>
    </source>
</evidence>
<feature type="domain" description="PpiC" evidence="2">
    <location>
        <begin position="334"/>
        <end position="386"/>
    </location>
</feature>
<dbReference type="PANTHER" id="PTHR47245:SF2">
    <property type="entry name" value="PEPTIDYL-PROLYL CIS-TRANS ISOMERASE HP_0175-RELATED"/>
    <property type="match status" value="1"/>
</dbReference>
<keyword evidence="1" id="KW-0413">Isomerase</keyword>
<dbReference type="SUPFAM" id="SSF54534">
    <property type="entry name" value="FKBP-like"/>
    <property type="match status" value="2"/>
</dbReference>
<proteinExistence type="predicted"/>